<accession>A0A173W4X3</accession>
<dbReference type="AlphaFoldDB" id="A0A173W4X3"/>
<evidence type="ECO:0000313" key="1">
    <source>
        <dbReference type="EMBL" id="CUN34541.1"/>
    </source>
</evidence>
<proteinExistence type="predicted"/>
<evidence type="ECO:0000313" key="2">
    <source>
        <dbReference type="Proteomes" id="UP000095439"/>
    </source>
</evidence>
<gene>
    <name evidence="1" type="ORF">ERS852423_00042</name>
</gene>
<organism evidence="1 2">
    <name type="scientific">Dorea longicatena</name>
    <dbReference type="NCBI Taxonomy" id="88431"/>
    <lineage>
        <taxon>Bacteria</taxon>
        <taxon>Bacillati</taxon>
        <taxon>Bacillota</taxon>
        <taxon>Clostridia</taxon>
        <taxon>Lachnospirales</taxon>
        <taxon>Lachnospiraceae</taxon>
        <taxon>Dorea</taxon>
    </lineage>
</organism>
<dbReference type="Proteomes" id="UP000095439">
    <property type="component" value="Unassembled WGS sequence"/>
</dbReference>
<protein>
    <submittedName>
        <fullName evidence="1">Uncharacterized protein</fullName>
    </submittedName>
</protein>
<reference evidence="1 2" key="1">
    <citation type="submission" date="2015-09" db="EMBL/GenBank/DDBJ databases">
        <authorList>
            <consortium name="Pathogen Informatics"/>
        </authorList>
    </citation>
    <scope>NUCLEOTIDE SEQUENCE [LARGE SCALE GENOMIC DNA]</scope>
    <source>
        <strain evidence="1 2">2789STDY5608866</strain>
    </source>
</reference>
<name>A0A173W4X3_9FIRM</name>
<sequence length="88" mass="10014">MLEEYIKDAIDDEMKDYLTTETYKQQGEEIEKLLYSLRSELTPDQVSTLNRLVNVLGQQHSDFASAAYLRGVVSGIALKNKTLDNKSE</sequence>
<dbReference type="RefSeq" id="WP_055179925.1">
    <property type="nucleotide sequence ID" value="NZ_CABIWY010000001.1"/>
</dbReference>
<dbReference type="EMBL" id="CYYY01000001">
    <property type="protein sequence ID" value="CUN34541.1"/>
    <property type="molecule type" value="Genomic_DNA"/>
</dbReference>